<reference evidence="3 4" key="1">
    <citation type="submission" date="2020-08" db="EMBL/GenBank/DDBJ databases">
        <title>Plant Genome Project.</title>
        <authorList>
            <person name="Zhang R.-G."/>
        </authorList>
    </citation>
    <scope>NUCLEOTIDE SEQUENCE [LARGE SCALE GENOMIC DNA]</scope>
    <source>
        <strain evidence="3">WSP0</strain>
        <tissue evidence="3">Leaf</tissue>
    </source>
</reference>
<sequence>MDLKFMLMLLLLAACVVNSTNAAGNLALLSAPDPVAVFAAPDHDDLAGYHATAEKAFLAGPRLPPIDEERVTSPPPIDRHFITTSPPDDVDSTKKKALCAGPILPPTQEVTSPPPNHRHIFTTPYPPDNVDSTKH</sequence>
<keyword evidence="4" id="KW-1185">Reference proteome</keyword>
<feature type="signal peptide" evidence="2">
    <location>
        <begin position="1"/>
        <end position="22"/>
    </location>
</feature>
<accession>A0AAV6K089</accession>
<evidence type="ECO:0000313" key="3">
    <source>
        <dbReference type="EMBL" id="KAG5545828.1"/>
    </source>
</evidence>
<proteinExistence type="predicted"/>
<feature type="chain" id="PRO_5043887969" evidence="2">
    <location>
        <begin position="23"/>
        <end position="135"/>
    </location>
</feature>
<dbReference type="Proteomes" id="UP000823749">
    <property type="component" value="Chromosome 6"/>
</dbReference>
<keyword evidence="2" id="KW-0732">Signal</keyword>
<feature type="compositionally biased region" description="Basic and acidic residues" evidence="1">
    <location>
        <begin position="65"/>
        <end position="81"/>
    </location>
</feature>
<evidence type="ECO:0000256" key="2">
    <source>
        <dbReference type="SAM" id="SignalP"/>
    </source>
</evidence>
<evidence type="ECO:0000256" key="1">
    <source>
        <dbReference type="SAM" id="MobiDB-lite"/>
    </source>
</evidence>
<gene>
    <name evidence="3" type="ORF">RHGRI_018100</name>
</gene>
<organism evidence="3 4">
    <name type="scientific">Rhododendron griersonianum</name>
    <dbReference type="NCBI Taxonomy" id="479676"/>
    <lineage>
        <taxon>Eukaryota</taxon>
        <taxon>Viridiplantae</taxon>
        <taxon>Streptophyta</taxon>
        <taxon>Embryophyta</taxon>
        <taxon>Tracheophyta</taxon>
        <taxon>Spermatophyta</taxon>
        <taxon>Magnoliopsida</taxon>
        <taxon>eudicotyledons</taxon>
        <taxon>Gunneridae</taxon>
        <taxon>Pentapetalae</taxon>
        <taxon>asterids</taxon>
        <taxon>Ericales</taxon>
        <taxon>Ericaceae</taxon>
        <taxon>Ericoideae</taxon>
        <taxon>Rhodoreae</taxon>
        <taxon>Rhododendron</taxon>
    </lineage>
</organism>
<dbReference type="EMBL" id="JACTNZ010000006">
    <property type="protein sequence ID" value="KAG5545828.1"/>
    <property type="molecule type" value="Genomic_DNA"/>
</dbReference>
<dbReference type="PROSITE" id="PS51257">
    <property type="entry name" value="PROKAR_LIPOPROTEIN"/>
    <property type="match status" value="1"/>
</dbReference>
<feature type="region of interest" description="Disordered" evidence="1">
    <location>
        <begin position="60"/>
        <end position="135"/>
    </location>
</feature>
<evidence type="ECO:0000313" key="4">
    <source>
        <dbReference type="Proteomes" id="UP000823749"/>
    </source>
</evidence>
<dbReference type="AlphaFoldDB" id="A0AAV6K089"/>
<name>A0AAV6K089_9ERIC</name>
<comment type="caution">
    <text evidence="3">The sequence shown here is derived from an EMBL/GenBank/DDBJ whole genome shotgun (WGS) entry which is preliminary data.</text>
</comment>
<protein>
    <submittedName>
        <fullName evidence="3">Uncharacterized protein</fullName>
    </submittedName>
</protein>